<dbReference type="AlphaFoldDB" id="D8SRV0"/>
<accession>D8SRV0</accession>
<name>D8SRV0_SELML</name>
<dbReference type="HOGENOM" id="CLU_1032093_0_0_1"/>
<keyword evidence="2" id="KW-1185">Reference proteome</keyword>
<gene>
    <name evidence="1" type="ORF">SELMODRAFT_425045</name>
</gene>
<dbReference type="Gramene" id="EFJ12852">
    <property type="protein sequence ID" value="EFJ12852"/>
    <property type="gene ID" value="SELMODRAFT_425045"/>
</dbReference>
<organism evidence="2">
    <name type="scientific">Selaginella moellendorffii</name>
    <name type="common">Spikemoss</name>
    <dbReference type="NCBI Taxonomy" id="88036"/>
    <lineage>
        <taxon>Eukaryota</taxon>
        <taxon>Viridiplantae</taxon>
        <taxon>Streptophyta</taxon>
        <taxon>Embryophyta</taxon>
        <taxon>Tracheophyta</taxon>
        <taxon>Lycopodiopsida</taxon>
        <taxon>Selaginellales</taxon>
        <taxon>Selaginellaceae</taxon>
        <taxon>Selaginella</taxon>
    </lineage>
</organism>
<dbReference type="InParanoid" id="D8SRV0"/>
<dbReference type="EMBL" id="GL377636">
    <property type="protein sequence ID" value="EFJ12852.1"/>
    <property type="molecule type" value="Genomic_DNA"/>
</dbReference>
<evidence type="ECO:0000313" key="1">
    <source>
        <dbReference type="EMBL" id="EFJ12852.1"/>
    </source>
</evidence>
<reference evidence="1 2" key="1">
    <citation type="journal article" date="2011" name="Science">
        <title>The Selaginella genome identifies genetic changes associated with the evolution of vascular plants.</title>
        <authorList>
            <person name="Banks J.A."/>
            <person name="Nishiyama T."/>
            <person name="Hasebe M."/>
            <person name="Bowman J.L."/>
            <person name="Gribskov M."/>
            <person name="dePamphilis C."/>
            <person name="Albert V.A."/>
            <person name="Aono N."/>
            <person name="Aoyama T."/>
            <person name="Ambrose B.A."/>
            <person name="Ashton N.W."/>
            <person name="Axtell M.J."/>
            <person name="Barker E."/>
            <person name="Barker M.S."/>
            <person name="Bennetzen J.L."/>
            <person name="Bonawitz N.D."/>
            <person name="Chapple C."/>
            <person name="Cheng C."/>
            <person name="Correa L.G."/>
            <person name="Dacre M."/>
            <person name="DeBarry J."/>
            <person name="Dreyer I."/>
            <person name="Elias M."/>
            <person name="Engstrom E.M."/>
            <person name="Estelle M."/>
            <person name="Feng L."/>
            <person name="Finet C."/>
            <person name="Floyd S.K."/>
            <person name="Frommer W.B."/>
            <person name="Fujita T."/>
            <person name="Gramzow L."/>
            <person name="Gutensohn M."/>
            <person name="Harholt J."/>
            <person name="Hattori M."/>
            <person name="Heyl A."/>
            <person name="Hirai T."/>
            <person name="Hiwatashi Y."/>
            <person name="Ishikawa M."/>
            <person name="Iwata M."/>
            <person name="Karol K.G."/>
            <person name="Koehler B."/>
            <person name="Kolukisaoglu U."/>
            <person name="Kubo M."/>
            <person name="Kurata T."/>
            <person name="Lalonde S."/>
            <person name="Li K."/>
            <person name="Li Y."/>
            <person name="Litt A."/>
            <person name="Lyons E."/>
            <person name="Manning G."/>
            <person name="Maruyama T."/>
            <person name="Michael T.P."/>
            <person name="Mikami K."/>
            <person name="Miyazaki S."/>
            <person name="Morinaga S."/>
            <person name="Murata T."/>
            <person name="Mueller-Roeber B."/>
            <person name="Nelson D.R."/>
            <person name="Obara M."/>
            <person name="Oguri Y."/>
            <person name="Olmstead R.G."/>
            <person name="Onodera N."/>
            <person name="Petersen B.L."/>
            <person name="Pils B."/>
            <person name="Prigge M."/>
            <person name="Rensing S.A."/>
            <person name="Riano-Pachon D.M."/>
            <person name="Roberts A.W."/>
            <person name="Sato Y."/>
            <person name="Scheller H.V."/>
            <person name="Schulz B."/>
            <person name="Schulz C."/>
            <person name="Shakirov E.V."/>
            <person name="Shibagaki N."/>
            <person name="Shinohara N."/>
            <person name="Shippen D.E."/>
            <person name="Soerensen I."/>
            <person name="Sotooka R."/>
            <person name="Sugimoto N."/>
            <person name="Sugita M."/>
            <person name="Sumikawa N."/>
            <person name="Tanurdzic M."/>
            <person name="Theissen G."/>
            <person name="Ulvskov P."/>
            <person name="Wakazuki S."/>
            <person name="Weng J.K."/>
            <person name="Willats W.W."/>
            <person name="Wipf D."/>
            <person name="Wolf P.G."/>
            <person name="Yang L."/>
            <person name="Zimmer A.D."/>
            <person name="Zhu Q."/>
            <person name="Mitros T."/>
            <person name="Hellsten U."/>
            <person name="Loque D."/>
            <person name="Otillar R."/>
            <person name="Salamov A."/>
            <person name="Schmutz J."/>
            <person name="Shapiro H."/>
            <person name="Lindquist E."/>
            <person name="Lucas S."/>
            <person name="Rokhsar D."/>
            <person name="Grigoriev I.V."/>
        </authorList>
    </citation>
    <scope>NUCLEOTIDE SEQUENCE [LARGE SCALE GENOMIC DNA]</scope>
</reference>
<dbReference type="Proteomes" id="UP000001514">
    <property type="component" value="Unassembled WGS sequence"/>
</dbReference>
<sequence length="270" mass="29821">MVIFIVPKLLDLCFMREEFLVSAEKLEISSINPFHNVNCSKYLGLFQLGAERFKFQGPFARSSGWGKSFRVCSLRNSGVFVIYCSCEGSTGYPPRLTAVEWCEQQLLFSEIHKSILEGKLDVTEHEKHGKLLNSKLTGDMKVEILSNTVGSTVLTLPNWNTHIQKSSGMTLRSIDLNHANATSFGFCKGMELGKTAPEAAGFDMSECESTTEKALPAWSSSSNNLISSSVDLRTTATFVDVLGSFMSHVKNSYIQAQNSALDLHHPASDF</sequence>
<evidence type="ECO:0000313" key="2">
    <source>
        <dbReference type="Proteomes" id="UP000001514"/>
    </source>
</evidence>
<dbReference type="KEGG" id="smo:SELMODRAFT_425045"/>
<proteinExistence type="predicted"/>
<protein>
    <submittedName>
        <fullName evidence="1">Uncharacterized protein</fullName>
    </submittedName>
</protein>